<reference evidence="9 10" key="1">
    <citation type="journal article" date="2016" name="Int. J. Syst. Evol. Microbiol.">
        <title>Pseudaminobacter manganicus sp. nov., isolated from sludge of a manganese mine.</title>
        <authorList>
            <person name="Li J."/>
            <person name="Huang J."/>
            <person name="Liao S."/>
            <person name="Wang G."/>
        </authorList>
    </citation>
    <scope>NUCLEOTIDE SEQUENCE [LARGE SCALE GENOMIC DNA]</scope>
    <source>
        <strain evidence="9 10">JH-7</strain>
    </source>
</reference>
<accession>A0A1V8RSV5</accession>
<protein>
    <recommendedName>
        <fullName evidence="11">Lipoprotein</fullName>
    </recommendedName>
</protein>
<name>A0A1V8RSV5_9HYPH</name>
<dbReference type="NCBIfam" id="NF047847">
    <property type="entry name" value="SS_mature_LptM"/>
    <property type="match status" value="1"/>
</dbReference>
<evidence type="ECO:0000256" key="2">
    <source>
        <dbReference type="ARBA" id="ARBA00022729"/>
    </source>
</evidence>
<evidence type="ECO:0000313" key="10">
    <source>
        <dbReference type="Proteomes" id="UP000191905"/>
    </source>
</evidence>
<dbReference type="EMBL" id="MDET01000009">
    <property type="protein sequence ID" value="OQM76291.1"/>
    <property type="molecule type" value="Genomic_DNA"/>
</dbReference>
<organism evidence="9 10">
    <name type="scientific">Manganibacter manganicus</name>
    <dbReference type="NCBI Taxonomy" id="1873176"/>
    <lineage>
        <taxon>Bacteria</taxon>
        <taxon>Pseudomonadati</taxon>
        <taxon>Pseudomonadota</taxon>
        <taxon>Alphaproteobacteria</taxon>
        <taxon>Hyphomicrobiales</taxon>
        <taxon>Phyllobacteriaceae</taxon>
        <taxon>Manganibacter</taxon>
    </lineage>
</organism>
<feature type="compositionally biased region" description="Basic and acidic residues" evidence="7">
    <location>
        <begin position="38"/>
        <end position="58"/>
    </location>
</feature>
<evidence type="ECO:0000313" key="9">
    <source>
        <dbReference type="EMBL" id="OQM76291.1"/>
    </source>
</evidence>
<evidence type="ECO:0000256" key="3">
    <source>
        <dbReference type="ARBA" id="ARBA00023136"/>
    </source>
</evidence>
<evidence type="ECO:0000256" key="8">
    <source>
        <dbReference type="SAM" id="SignalP"/>
    </source>
</evidence>
<keyword evidence="3" id="KW-0472">Membrane</keyword>
<keyword evidence="6" id="KW-0449">Lipoprotein</keyword>
<evidence type="ECO:0000256" key="1">
    <source>
        <dbReference type="ARBA" id="ARBA00004459"/>
    </source>
</evidence>
<dbReference type="PROSITE" id="PS51257">
    <property type="entry name" value="PROKAR_LIPOPROTEIN"/>
    <property type="match status" value="1"/>
</dbReference>
<keyword evidence="5" id="KW-0998">Cell outer membrane</keyword>
<evidence type="ECO:0008006" key="11">
    <source>
        <dbReference type="Google" id="ProtNLM"/>
    </source>
</evidence>
<evidence type="ECO:0000256" key="7">
    <source>
        <dbReference type="SAM" id="MobiDB-lite"/>
    </source>
</evidence>
<comment type="caution">
    <text evidence="9">The sequence shown here is derived from an EMBL/GenBank/DDBJ whole genome shotgun (WGS) entry which is preliminary data.</text>
</comment>
<feature type="chain" id="PRO_5012167075" description="Lipoprotein" evidence="8">
    <location>
        <begin position="22"/>
        <end position="68"/>
    </location>
</feature>
<dbReference type="InterPro" id="IPR032831">
    <property type="entry name" value="LptM_cons"/>
</dbReference>
<proteinExistence type="predicted"/>
<keyword evidence="2 8" id="KW-0732">Signal</keyword>
<feature type="signal peptide" evidence="8">
    <location>
        <begin position="1"/>
        <end position="21"/>
    </location>
</feature>
<gene>
    <name evidence="9" type="ORF">BFN67_15505</name>
</gene>
<dbReference type="AlphaFoldDB" id="A0A1V8RSV5"/>
<evidence type="ECO:0000256" key="4">
    <source>
        <dbReference type="ARBA" id="ARBA00023139"/>
    </source>
</evidence>
<dbReference type="Proteomes" id="UP000191905">
    <property type="component" value="Unassembled WGS sequence"/>
</dbReference>
<feature type="region of interest" description="Disordered" evidence="7">
    <location>
        <begin position="37"/>
        <end position="68"/>
    </location>
</feature>
<comment type="subcellular location">
    <subcellularLocation>
        <location evidence="1">Cell outer membrane</location>
        <topology evidence="1">Lipid-anchor</topology>
    </subcellularLocation>
</comment>
<evidence type="ECO:0000256" key="5">
    <source>
        <dbReference type="ARBA" id="ARBA00023237"/>
    </source>
</evidence>
<dbReference type="RefSeq" id="WP_080919042.1">
    <property type="nucleotide sequence ID" value="NZ_MDET01000009.1"/>
</dbReference>
<evidence type="ECO:0000256" key="6">
    <source>
        <dbReference type="ARBA" id="ARBA00023288"/>
    </source>
</evidence>
<keyword evidence="4" id="KW-0564">Palmitate</keyword>
<keyword evidence="10" id="KW-1185">Reference proteome</keyword>
<dbReference type="STRING" id="1873176.BFN67_15505"/>
<sequence length="68" mass="7334">MTASRILMTLTLLAAMAAVTACGRKGDLDTPYDAAVQARKDAQKAKEPLPPEPQKPETNKPFILDPLI</sequence>